<dbReference type="AlphaFoldDB" id="A0AAV9IKP2"/>
<keyword evidence="1" id="KW-1133">Transmembrane helix</keyword>
<reference evidence="2 3" key="1">
    <citation type="submission" date="2022-07" db="EMBL/GenBank/DDBJ databases">
        <title>Genome-wide signatures of adaptation to extreme environments.</title>
        <authorList>
            <person name="Cho C.H."/>
            <person name="Yoon H.S."/>
        </authorList>
    </citation>
    <scope>NUCLEOTIDE SEQUENCE [LARGE SCALE GENOMIC DNA]</scope>
    <source>
        <strain evidence="2 3">108.79 E11</strain>
    </source>
</reference>
<proteinExistence type="predicted"/>
<gene>
    <name evidence="2" type="ORF">GAYE_SCF46G5869</name>
</gene>
<sequence length="274" mass="32955">MKLAPFEIYCGEVYHRRFFPAKNFFRYQLFMLCFDLDLLQRSFFAYCWPLFSCWFPALVWLRCKDYLDSQSPGDLSCKVRKIVSEALQKDVKGPVRLLTHPRYFGVTFNPVSFFYVYDESRTRLEAVVALISNIPWLESHIEVLVPRNDALSSSLLMMNSHPKAFHVSPFLPMQDIEYFWRFSVPKEDLRVTVLLKHQRRNVLFASLHFERRAWTIVSLILFLFRYPFMTCQVIFAIHWEAYKLWKRKFPFYPHPNNSQNMWSRTIDYVSSWFA</sequence>
<keyword evidence="1" id="KW-0812">Transmembrane</keyword>
<dbReference type="PANTHER" id="PTHR33973:SF4">
    <property type="entry name" value="OS07G0153300 PROTEIN"/>
    <property type="match status" value="1"/>
</dbReference>
<evidence type="ECO:0000256" key="1">
    <source>
        <dbReference type="SAM" id="Phobius"/>
    </source>
</evidence>
<keyword evidence="3" id="KW-1185">Reference proteome</keyword>
<dbReference type="Proteomes" id="UP001300502">
    <property type="component" value="Unassembled WGS sequence"/>
</dbReference>
<dbReference type="EMBL" id="JANCYU010000057">
    <property type="protein sequence ID" value="KAK4527936.1"/>
    <property type="molecule type" value="Genomic_DNA"/>
</dbReference>
<protein>
    <recommendedName>
        <fullName evidence="4">DUF1365 domain-containing protein</fullName>
    </recommendedName>
</protein>
<evidence type="ECO:0000313" key="3">
    <source>
        <dbReference type="Proteomes" id="UP001300502"/>
    </source>
</evidence>
<dbReference type="PANTHER" id="PTHR33973">
    <property type="entry name" value="OS07G0153300 PROTEIN"/>
    <property type="match status" value="1"/>
</dbReference>
<accession>A0AAV9IKP2</accession>
<feature type="transmembrane region" description="Helical" evidence="1">
    <location>
        <begin position="213"/>
        <end position="239"/>
    </location>
</feature>
<name>A0AAV9IKP2_9RHOD</name>
<dbReference type="Pfam" id="PF07103">
    <property type="entry name" value="DUF1365"/>
    <property type="match status" value="1"/>
</dbReference>
<dbReference type="InterPro" id="IPR010775">
    <property type="entry name" value="DUF1365"/>
</dbReference>
<evidence type="ECO:0008006" key="4">
    <source>
        <dbReference type="Google" id="ProtNLM"/>
    </source>
</evidence>
<keyword evidence="1" id="KW-0472">Membrane</keyword>
<comment type="caution">
    <text evidence="2">The sequence shown here is derived from an EMBL/GenBank/DDBJ whole genome shotgun (WGS) entry which is preliminary data.</text>
</comment>
<evidence type="ECO:0000313" key="2">
    <source>
        <dbReference type="EMBL" id="KAK4527936.1"/>
    </source>
</evidence>
<organism evidence="2 3">
    <name type="scientific">Galdieria yellowstonensis</name>
    <dbReference type="NCBI Taxonomy" id="3028027"/>
    <lineage>
        <taxon>Eukaryota</taxon>
        <taxon>Rhodophyta</taxon>
        <taxon>Bangiophyceae</taxon>
        <taxon>Galdieriales</taxon>
        <taxon>Galdieriaceae</taxon>
        <taxon>Galdieria</taxon>
    </lineage>
</organism>